<dbReference type="STRING" id="305507.SAMN04489724_3231"/>
<dbReference type="EMBL" id="FPBF01000004">
    <property type="protein sequence ID" value="SFT99201.1"/>
    <property type="molecule type" value="Genomic_DNA"/>
</dbReference>
<feature type="chain" id="PRO_5011636618" description="6-bladed beta-propeller protein" evidence="1">
    <location>
        <begin position="19"/>
        <end position="394"/>
    </location>
</feature>
<dbReference type="OrthoDB" id="835896at2"/>
<evidence type="ECO:0000256" key="1">
    <source>
        <dbReference type="SAM" id="SignalP"/>
    </source>
</evidence>
<sequence>MKNLAYLSLLIFAFTALACSGEKEEAKSSTPLSEQTLAFEIYDSLVVDYLGNLMLMDISPDGSTFLLTDTNTDSLFVTNSEGEILHQYLLKGEGPNNYAGSRTGFAKFIGESEFLIPTQRGVYKYNFEGELLKNYNPDFTTSVNLIIGNSNNSVIHDNKFYTNLTGRNFDKYGRQGIEFQQNSKQLEELDLETGSYSPLIPFPKASKFSSTEKSYPVLNFYLNLSATEDSLFINFRNEPKIYGYAFEQLDSASTPSSVRTIPFTSFVEKEPKENLQDGSFDFRDFFLGTVNSIIAIEENMFLVDYVEGLSDEDYSEASASAGGDPNKIFEEGSKFNTMGLVLFDGTQLSELIAKPEILGNLSKYVSKDEIWFSLNFSAAENDYSVIYKTRLVEK</sequence>
<gene>
    <name evidence="2" type="ORF">SAMN04489724_3231</name>
</gene>
<accession>A0A1I7CIE7</accession>
<protein>
    <recommendedName>
        <fullName evidence="4">6-bladed beta-propeller protein</fullName>
    </recommendedName>
</protein>
<keyword evidence="1" id="KW-0732">Signal</keyword>
<reference evidence="3" key="1">
    <citation type="submission" date="2016-10" db="EMBL/GenBank/DDBJ databases">
        <authorList>
            <person name="Varghese N."/>
            <person name="Submissions S."/>
        </authorList>
    </citation>
    <scope>NUCLEOTIDE SEQUENCE [LARGE SCALE GENOMIC DNA]</scope>
    <source>
        <strain evidence="3">DSM 23445</strain>
    </source>
</reference>
<keyword evidence="3" id="KW-1185">Reference proteome</keyword>
<evidence type="ECO:0008006" key="4">
    <source>
        <dbReference type="Google" id="ProtNLM"/>
    </source>
</evidence>
<evidence type="ECO:0000313" key="3">
    <source>
        <dbReference type="Proteomes" id="UP000199673"/>
    </source>
</evidence>
<feature type="signal peptide" evidence="1">
    <location>
        <begin position="1"/>
        <end position="18"/>
    </location>
</feature>
<name>A0A1I7CIE7_9BACT</name>
<evidence type="ECO:0000313" key="2">
    <source>
        <dbReference type="EMBL" id="SFT99201.1"/>
    </source>
</evidence>
<organism evidence="2 3">
    <name type="scientific">Algoriphagus locisalis</name>
    <dbReference type="NCBI Taxonomy" id="305507"/>
    <lineage>
        <taxon>Bacteria</taxon>
        <taxon>Pseudomonadati</taxon>
        <taxon>Bacteroidota</taxon>
        <taxon>Cytophagia</taxon>
        <taxon>Cytophagales</taxon>
        <taxon>Cyclobacteriaceae</taxon>
        <taxon>Algoriphagus</taxon>
    </lineage>
</organism>
<dbReference type="PROSITE" id="PS51257">
    <property type="entry name" value="PROKAR_LIPOPROTEIN"/>
    <property type="match status" value="1"/>
</dbReference>
<dbReference type="RefSeq" id="WP_091695339.1">
    <property type="nucleotide sequence ID" value="NZ_FPBF01000004.1"/>
</dbReference>
<dbReference type="Proteomes" id="UP000199673">
    <property type="component" value="Unassembled WGS sequence"/>
</dbReference>
<proteinExistence type="predicted"/>
<dbReference type="AlphaFoldDB" id="A0A1I7CIE7"/>